<protein>
    <submittedName>
        <fullName evidence="1">Glutaredoxin-like protein DUF836</fullName>
    </submittedName>
</protein>
<proteinExistence type="predicted"/>
<keyword evidence="2" id="KW-1185">Reference proteome</keyword>
<comment type="caution">
    <text evidence="1">The sequence shown here is derived from an EMBL/GenBank/DDBJ whole genome shotgun (WGS) entry which is preliminary data.</text>
</comment>
<name>A0A368XLY3_9BACI</name>
<sequence>MQRLYFYTKENCGLCEEAKTIVELLQAMHHFEIIEIDIYKEEKYLEKYQLMIPVIEIDNQVVAYGNISYESIEQKLKAGKNSEK</sequence>
<dbReference type="InterPro" id="IPR052565">
    <property type="entry name" value="Glutaredoxin-like_YDR286C"/>
</dbReference>
<dbReference type="AlphaFoldDB" id="A0A368XLY3"/>
<dbReference type="RefSeq" id="WP_114353190.1">
    <property type="nucleotide sequence ID" value="NZ_QPJJ01000008.1"/>
</dbReference>
<dbReference type="EMBL" id="QPJJ01000008">
    <property type="protein sequence ID" value="RCW67044.1"/>
    <property type="molecule type" value="Genomic_DNA"/>
</dbReference>
<accession>A0A368XLY3</accession>
<reference evidence="1 2" key="1">
    <citation type="submission" date="2018-07" db="EMBL/GenBank/DDBJ databases">
        <title>Genomic Encyclopedia of Type Strains, Phase IV (KMG-IV): sequencing the most valuable type-strain genomes for metagenomic binning, comparative biology and taxonomic classification.</title>
        <authorList>
            <person name="Goeker M."/>
        </authorList>
    </citation>
    <scope>NUCLEOTIDE SEQUENCE [LARGE SCALE GENOMIC DNA]</scope>
    <source>
        <strain evidence="1 2">DSM 27696</strain>
    </source>
</reference>
<evidence type="ECO:0000313" key="1">
    <source>
        <dbReference type="EMBL" id="RCW67044.1"/>
    </source>
</evidence>
<dbReference type="SUPFAM" id="SSF52833">
    <property type="entry name" value="Thioredoxin-like"/>
    <property type="match status" value="1"/>
</dbReference>
<dbReference type="Proteomes" id="UP000252585">
    <property type="component" value="Unassembled WGS sequence"/>
</dbReference>
<dbReference type="Gene3D" id="3.40.30.10">
    <property type="entry name" value="Glutaredoxin"/>
    <property type="match status" value="1"/>
</dbReference>
<dbReference type="Pfam" id="PF05768">
    <property type="entry name" value="Glrx-like"/>
    <property type="match status" value="1"/>
</dbReference>
<dbReference type="OrthoDB" id="32865at2"/>
<dbReference type="InterPro" id="IPR036249">
    <property type="entry name" value="Thioredoxin-like_sf"/>
</dbReference>
<dbReference type="InterPro" id="IPR008554">
    <property type="entry name" value="Glutaredoxin-like"/>
</dbReference>
<gene>
    <name evidence="1" type="ORF">DFR57_108141</name>
</gene>
<dbReference type="PANTHER" id="PTHR33558:SF1">
    <property type="entry name" value="GLUTAREDOXIN-LIKE PROTEIN C5ORF63 HOMOLOG"/>
    <property type="match status" value="1"/>
</dbReference>
<organism evidence="1 2">
    <name type="scientific">Saliterribacillus persicus</name>
    <dbReference type="NCBI Taxonomy" id="930114"/>
    <lineage>
        <taxon>Bacteria</taxon>
        <taxon>Bacillati</taxon>
        <taxon>Bacillota</taxon>
        <taxon>Bacilli</taxon>
        <taxon>Bacillales</taxon>
        <taxon>Bacillaceae</taxon>
        <taxon>Saliterribacillus</taxon>
    </lineage>
</organism>
<dbReference type="PANTHER" id="PTHR33558">
    <property type="entry name" value="GLUTAREDOXIN-LIKE PROTEIN C5ORF63 HOMOLOG"/>
    <property type="match status" value="1"/>
</dbReference>
<evidence type="ECO:0000313" key="2">
    <source>
        <dbReference type="Proteomes" id="UP000252585"/>
    </source>
</evidence>